<dbReference type="InterPro" id="IPR003737">
    <property type="entry name" value="GlcNAc_PI_deacetylase-related"/>
</dbReference>
<reference evidence="3" key="1">
    <citation type="journal article" date="2019" name="Int. J. Syst. Evol. Microbiol.">
        <title>The Global Catalogue of Microorganisms (GCM) 10K type strain sequencing project: providing services to taxonomists for standard genome sequencing and annotation.</title>
        <authorList>
            <consortium name="The Broad Institute Genomics Platform"/>
            <consortium name="The Broad Institute Genome Sequencing Center for Infectious Disease"/>
            <person name="Wu L."/>
            <person name="Ma J."/>
        </authorList>
    </citation>
    <scope>NUCLEOTIDE SEQUENCE [LARGE SCALE GENOMIC DNA]</scope>
    <source>
        <strain evidence="3">CCUG 43114</strain>
    </source>
</reference>
<protein>
    <submittedName>
        <fullName evidence="2">PIG-L deacetylase family protein</fullName>
        <ecNumber evidence="2">3.5.1.-</ecNumber>
    </submittedName>
</protein>
<dbReference type="EMBL" id="JBHSLD010000006">
    <property type="protein sequence ID" value="MFC5380152.1"/>
    <property type="molecule type" value="Genomic_DNA"/>
</dbReference>
<dbReference type="Proteomes" id="UP001596122">
    <property type="component" value="Unassembled WGS sequence"/>
</dbReference>
<dbReference type="GO" id="GO:0016787">
    <property type="term" value="F:hydrolase activity"/>
    <property type="evidence" value="ECO:0007669"/>
    <property type="project" value="UniProtKB-KW"/>
</dbReference>
<name>A0ABW0GLB2_9MICO</name>
<accession>A0ABW0GLB2</accession>
<keyword evidence="2" id="KW-0378">Hydrolase</keyword>
<evidence type="ECO:0000313" key="3">
    <source>
        <dbReference type="Proteomes" id="UP001596122"/>
    </source>
</evidence>
<dbReference type="PANTHER" id="PTHR12993:SF28">
    <property type="entry name" value="LMBE FAMILY PROTEIN"/>
    <property type="match status" value="1"/>
</dbReference>
<evidence type="ECO:0000256" key="1">
    <source>
        <dbReference type="ARBA" id="ARBA00022833"/>
    </source>
</evidence>
<gene>
    <name evidence="2" type="ORF">ACFPJ6_05070</name>
</gene>
<dbReference type="Gene3D" id="3.40.50.10320">
    <property type="entry name" value="LmbE-like"/>
    <property type="match status" value="1"/>
</dbReference>
<dbReference type="Pfam" id="PF02585">
    <property type="entry name" value="PIG-L"/>
    <property type="match status" value="1"/>
</dbReference>
<dbReference type="PANTHER" id="PTHR12993">
    <property type="entry name" value="N-ACETYLGLUCOSAMINYL-PHOSPHATIDYLINOSITOL DE-N-ACETYLASE-RELATED"/>
    <property type="match status" value="1"/>
</dbReference>
<dbReference type="EC" id="3.5.1.-" evidence="2"/>
<keyword evidence="1" id="KW-0862">Zinc</keyword>
<keyword evidence="3" id="KW-1185">Reference proteome</keyword>
<dbReference type="SUPFAM" id="SSF102588">
    <property type="entry name" value="LmbE-like"/>
    <property type="match status" value="1"/>
</dbReference>
<sequence length="241" mass="26940">MPKPDNDIERALVVGAHPDDIDFGCAGTVATWVDAGVEVTYLLVTRGDQGGFDDTPREEVGPIREQEQRAAAAAVGVHDVRFLDGYRDGWVEPTRELERDISRVIRQVRPQRMLIQSPERNYERLPASHSDHLATGEAAIRAIYPSARNPFAWPELLKDEGLEPWVVNEVFIVAHPHADHPVDVTDTFERKIAALREHKSQTAHMGDELETMVRDWLTRNAALGGLPDGRLAEIFTVTELA</sequence>
<dbReference type="InterPro" id="IPR024078">
    <property type="entry name" value="LmbE-like_dom_sf"/>
</dbReference>
<evidence type="ECO:0000313" key="2">
    <source>
        <dbReference type="EMBL" id="MFC5380152.1"/>
    </source>
</evidence>
<organism evidence="2 3">
    <name type="scientific">Aquipuribacter nitratireducens</name>
    <dbReference type="NCBI Taxonomy" id="650104"/>
    <lineage>
        <taxon>Bacteria</taxon>
        <taxon>Bacillati</taxon>
        <taxon>Actinomycetota</taxon>
        <taxon>Actinomycetes</taxon>
        <taxon>Micrococcales</taxon>
        <taxon>Intrasporangiaceae</taxon>
        <taxon>Aquipuribacter</taxon>
    </lineage>
</organism>
<dbReference type="RefSeq" id="WP_340267023.1">
    <property type="nucleotide sequence ID" value="NZ_JBBEOG010000001.1"/>
</dbReference>
<proteinExistence type="predicted"/>
<comment type="caution">
    <text evidence="2">The sequence shown here is derived from an EMBL/GenBank/DDBJ whole genome shotgun (WGS) entry which is preliminary data.</text>
</comment>